<gene>
    <name evidence="1" type="ORF">LIER_41406</name>
</gene>
<dbReference type="AlphaFoldDB" id="A0AAV3RAB2"/>
<reference evidence="1 2" key="1">
    <citation type="submission" date="2024-01" db="EMBL/GenBank/DDBJ databases">
        <title>The complete chloroplast genome sequence of Lithospermum erythrorhizon: insights into the phylogenetic relationship among Boraginaceae species and the maternal lineages of purple gromwells.</title>
        <authorList>
            <person name="Okada T."/>
            <person name="Watanabe K."/>
        </authorList>
    </citation>
    <scope>NUCLEOTIDE SEQUENCE [LARGE SCALE GENOMIC DNA]</scope>
</reference>
<name>A0AAV3RAB2_LITER</name>
<evidence type="ECO:0000313" key="1">
    <source>
        <dbReference type="EMBL" id="GAA0172800.1"/>
    </source>
</evidence>
<dbReference type="EMBL" id="BAABME010025810">
    <property type="protein sequence ID" value="GAA0172800.1"/>
    <property type="molecule type" value="Genomic_DNA"/>
</dbReference>
<accession>A0AAV3RAB2</accession>
<protein>
    <submittedName>
        <fullName evidence="1">Uncharacterized protein</fullName>
    </submittedName>
</protein>
<sequence length="161" mass="18849">MFLQSFLHIQTPGLSDHSPLCLSVEPEIVMGPRKPFKYFTFWQDHPSYRGLIEEAWDREVVGLEFDILHSKISHVKEKLVNLNKQHYAELSRKVSNCSGMLQKVQEEIFCGNVLVMERNLCAELDRYSRAELMMLKSKTRPHWLDDEDFGTGFFLEVYYGS</sequence>
<dbReference type="Proteomes" id="UP001454036">
    <property type="component" value="Unassembled WGS sequence"/>
</dbReference>
<evidence type="ECO:0000313" key="2">
    <source>
        <dbReference type="Proteomes" id="UP001454036"/>
    </source>
</evidence>
<comment type="caution">
    <text evidence="1">The sequence shown here is derived from an EMBL/GenBank/DDBJ whole genome shotgun (WGS) entry which is preliminary data.</text>
</comment>
<organism evidence="1 2">
    <name type="scientific">Lithospermum erythrorhizon</name>
    <name type="common">Purple gromwell</name>
    <name type="synonym">Lithospermum officinale var. erythrorhizon</name>
    <dbReference type="NCBI Taxonomy" id="34254"/>
    <lineage>
        <taxon>Eukaryota</taxon>
        <taxon>Viridiplantae</taxon>
        <taxon>Streptophyta</taxon>
        <taxon>Embryophyta</taxon>
        <taxon>Tracheophyta</taxon>
        <taxon>Spermatophyta</taxon>
        <taxon>Magnoliopsida</taxon>
        <taxon>eudicotyledons</taxon>
        <taxon>Gunneridae</taxon>
        <taxon>Pentapetalae</taxon>
        <taxon>asterids</taxon>
        <taxon>lamiids</taxon>
        <taxon>Boraginales</taxon>
        <taxon>Boraginaceae</taxon>
        <taxon>Boraginoideae</taxon>
        <taxon>Lithospermeae</taxon>
        <taxon>Lithospermum</taxon>
    </lineage>
</organism>
<keyword evidence="2" id="KW-1185">Reference proteome</keyword>
<proteinExistence type="predicted"/>